<gene>
    <name evidence="12" type="ORF">NESM_000543900</name>
</gene>
<dbReference type="InterPro" id="IPR017871">
    <property type="entry name" value="ABC_transporter-like_CS"/>
</dbReference>
<dbReference type="InterPro" id="IPR027417">
    <property type="entry name" value="P-loop_NTPase"/>
</dbReference>
<dbReference type="Proteomes" id="UP001430356">
    <property type="component" value="Unassembled WGS sequence"/>
</dbReference>
<feature type="transmembrane region" description="Helical" evidence="10">
    <location>
        <begin position="1656"/>
        <end position="1677"/>
    </location>
</feature>
<keyword evidence="6 12" id="KW-0067">ATP-binding</keyword>
<dbReference type="InterPro" id="IPR056264">
    <property type="entry name" value="R2_ABCA1-4-like"/>
</dbReference>
<dbReference type="Pfam" id="PF12698">
    <property type="entry name" value="ABC2_membrane_3"/>
    <property type="match status" value="2"/>
</dbReference>
<sequence>MSSRGWVGDYNSKFCESDEDDVGTAAVDALAVEAVTPAPVCPHRNRDAGSVRAGVAANSTTPRAEQRQDEHMRSVAARRQHNRTLKYYQPAFLTARCETPWQVYAAQTGRYVMCAPRTPTLSHAYPPLHNRQLAYTRAQYVGQPRGGDSSSTSSTVSGSAQRFAEAVAAWERDPDDGGETAFQLESDAASTRTYTTADERLIADLGAHAGRRVEGELDANYLYTRLKERRRQRRRVVQRQRQRQRQRSLQRRGQGRAVEVAVNDGDDTVGVAVRGGGRVFVDHLLNNLQRLATERRRAIGTFLIEVLVPILFTVVTVLVSVGLGTYSRGPDMFIDYSNPALLPLTPAMQNQLLCANGAAAANSSKPVVPGLGSCVTTFTDYTCYPDQYDVPYTGLCHNASYTAREIVYAYFYGSVGSLAYVPSMDTILLLQWLAKLAPFSDAGSRSLQSALVAAGLGSASAMTAITYSGKLLFTPDTPQVRELVAHLSLHSQYFAAVNGGVVDSEDDAVASAVRAGGTPVWAVVHVAAMTADDFDVSIQMSAGALPSPRKSVDADYAGGYAYGAADLYLASGFLSLQKAVYEVYLQHIATTTTAPPLHTYVPYTASMNTVAYTQSQMLAGAAFLVSFILALGFLCSVLTLAKRIVLDKELRLEEAMLIMGMSRTPRVLSLLLFYVLQNAVLSLIVTCILRAVVLVRSDFLAVYLVFLLFSLNTTTMAMLLAAFFSKTRMVSLLAPVVYLLMTVPIFAMNNAPGYLTAALSFLPPTCFAGALNTIFHHELANGFHGSTDFRDALDEPQMYVYVAVLVGDLVVYLLVALYLEMVLPKDWGTPKHPLFFLLDPLRACCGRCCCGGGGGGGGRGGDGAADDGDGRSPDGVYEDDLAEPAVELLGLRKEYTRDDRAFVAVNNLYLNFARRGVSVLLGHNGAGKSTVMNMITGMTVPTAGDCRLLGYSVRTNLAQVRQCIGYCPQHNILWPDLTCREHLEFYGKIKGLRGAELEDAVVRMLREVDLLDKVDYPARDLSGGMKRKLSVAIAFIGGGRRVVLLDEPTAGMDAAARRYTWELLLRMSKECCVLLTTHFMDEADLLGDRVAIMCKGTLMCSGSSIFLKSRLGAGYTIALSLARPGRAQAADIAIRRHVAAAELVERKGTEVAYRLPAAQERHFPQLLAALEQRSAALGIVGYALSATTLEDVFLRVVGADNAPVEDASPPSPSSSPSSSSSSSYSSRPTSLAAGEQPASAVAARKLSRCDDVWNSPLLIHEADLVRMQFGAVLRKRFYNSSRDYRMMCFQIVCPIVCVLLAMLLNLVQFGGEGALCLLDPLPVATEVLASQCRDVLGFPQASLGDPAVTKVQQTPLPVIDAGDMEAYMQDSWFMHGGHRRDLAFVCNDSKLSALIIHPVLAPPRRSGTTAVPVVTLYNTSHYHAVAQGLMHVYSGVAERAAPGHSALKTSVRTFPVTGEDKAARGSVTSLLMACIIMIPFTFLPANCVTWIVKERECGSRHAQDLAGLRFSVYWVGNFVFDFVAYLVTMLLVITIFLIFIREEYIGRLTVGSTFLLLGLYGIVSTWMTYTLSFCFARAASAQIALLLAGFATGFLCVMLIFIFNLVYVTRDTSQVLRWVFRVLPTYAMGEGIVNLATLTQNQMSDPTLTAWSMSVTGWPCVYMAAEVPLFIVVTLLIDHPRLRVWRQQRAYRPSATAELVSGEDTDVEEERAAVLEEELRLLDVKGQPPGCLIHTSRSSSSSRSFSSSSSSYSSSSSSSSATDNSDSESESSSSSNSARAAAGAARRSVTQGTPVDGADAVTVVHLRKTYPNGKVAVRDLTFTVVPGEIFGFLGTNGAGKTTTMSILCNELLPTSGRAYVCGYNLVEEKKEARQCIGYCPQFDATLDLLTVEEHLHVFAAIRGVDASCHTSVTEALLDMCDLQQYRDVLSGQLSGGNRRKLSVAIALIGGPLVVLLDEPSAGMDPVARRELWTSIQAIREMCSVVLTTHHLEEVEALADCVAIMVDGGLRCIGAKTHLKNKYGSGVEVSLCIRSDRYESVVASFMEKHMPGAKQNEYRSHRFVYSIPASTPLSTVFALLHKYKKPLGITDYSIAQTSIEQVFMRISEEAEAAQDALVTQKRRRHRRE</sequence>
<accession>A0AAW0ESS7</accession>
<feature type="transmembrane region" description="Helical" evidence="10">
    <location>
        <begin position="667"/>
        <end position="693"/>
    </location>
</feature>
<feature type="transmembrane region" description="Helical" evidence="10">
    <location>
        <begin position="1512"/>
        <end position="1540"/>
    </location>
</feature>
<evidence type="ECO:0000256" key="3">
    <source>
        <dbReference type="ARBA" id="ARBA00022692"/>
    </source>
</evidence>
<dbReference type="InterPro" id="IPR003593">
    <property type="entry name" value="AAA+_ATPase"/>
</dbReference>
<keyword evidence="3 10" id="KW-0812">Transmembrane</keyword>
<feature type="compositionally biased region" description="Low complexity" evidence="9">
    <location>
        <begin position="1736"/>
        <end position="1788"/>
    </location>
</feature>
<dbReference type="GO" id="GO:0005524">
    <property type="term" value="F:ATP binding"/>
    <property type="evidence" value="ECO:0007669"/>
    <property type="project" value="UniProtKB-KW"/>
</dbReference>
<feature type="region of interest" description="Disordered" evidence="9">
    <location>
        <begin position="43"/>
        <end position="72"/>
    </location>
</feature>
<evidence type="ECO:0000256" key="4">
    <source>
        <dbReference type="ARBA" id="ARBA00022737"/>
    </source>
</evidence>
<evidence type="ECO:0000256" key="7">
    <source>
        <dbReference type="ARBA" id="ARBA00022989"/>
    </source>
</evidence>
<reference evidence="12 13" key="1">
    <citation type="journal article" date="2021" name="MBio">
        <title>A New Model Trypanosomatid, Novymonas esmeraldas: Genomic Perception of Its 'Candidatus Pandoraea novymonadis' Endosymbiont.</title>
        <authorList>
            <person name="Zakharova A."/>
            <person name="Saura A."/>
            <person name="Butenko A."/>
            <person name="Podesvova L."/>
            <person name="Warmusova S."/>
            <person name="Kostygov A.Y."/>
            <person name="Nenarokova A."/>
            <person name="Lukes J."/>
            <person name="Opperdoes F.R."/>
            <person name="Yurchenko V."/>
        </authorList>
    </citation>
    <scope>NUCLEOTIDE SEQUENCE [LARGE SCALE GENOMIC DNA]</scope>
    <source>
        <strain evidence="12 13">E262AT.01</strain>
    </source>
</reference>
<dbReference type="GO" id="GO:0016887">
    <property type="term" value="F:ATP hydrolysis activity"/>
    <property type="evidence" value="ECO:0007669"/>
    <property type="project" value="InterPro"/>
</dbReference>
<keyword evidence="4" id="KW-0677">Repeat</keyword>
<proteinExistence type="predicted"/>
<feature type="transmembrane region" description="Helical" evidence="10">
    <location>
        <begin position="298"/>
        <end position="323"/>
    </location>
</feature>
<dbReference type="FunFam" id="3.40.50.300:FF:001592">
    <property type="entry name" value="ATP-binding cassette protein subfamily A, member 6"/>
    <property type="match status" value="1"/>
</dbReference>
<feature type="transmembrane region" description="Helical" evidence="10">
    <location>
        <begin position="617"/>
        <end position="641"/>
    </location>
</feature>
<evidence type="ECO:0000313" key="12">
    <source>
        <dbReference type="EMBL" id="KAK7196094.1"/>
    </source>
</evidence>
<dbReference type="InterPro" id="IPR013525">
    <property type="entry name" value="ABC2_TM"/>
</dbReference>
<dbReference type="CDD" id="cd03263">
    <property type="entry name" value="ABC_subfamily_A"/>
    <property type="match status" value="2"/>
</dbReference>
<dbReference type="FunFam" id="3.40.50.300:FF:000298">
    <property type="entry name" value="ATP-binding cassette sub-family A member 12"/>
    <property type="match status" value="1"/>
</dbReference>
<keyword evidence="8 10" id="KW-0472">Membrane</keyword>
<evidence type="ECO:0000259" key="11">
    <source>
        <dbReference type="PROSITE" id="PS50893"/>
    </source>
</evidence>
<evidence type="ECO:0000256" key="8">
    <source>
        <dbReference type="ARBA" id="ARBA00023136"/>
    </source>
</evidence>
<dbReference type="SMART" id="SM00382">
    <property type="entry name" value="AAA"/>
    <property type="match status" value="2"/>
</dbReference>
<feature type="compositionally biased region" description="Basic residues" evidence="9">
    <location>
        <begin position="233"/>
        <end position="254"/>
    </location>
</feature>
<feature type="region of interest" description="Disordered" evidence="9">
    <location>
        <begin position="233"/>
        <end position="257"/>
    </location>
</feature>
<dbReference type="GO" id="GO:0005319">
    <property type="term" value="F:lipid transporter activity"/>
    <property type="evidence" value="ECO:0007669"/>
    <property type="project" value="TreeGrafter"/>
</dbReference>
<organism evidence="12 13">
    <name type="scientific">Novymonas esmeraldas</name>
    <dbReference type="NCBI Taxonomy" id="1808958"/>
    <lineage>
        <taxon>Eukaryota</taxon>
        <taxon>Discoba</taxon>
        <taxon>Euglenozoa</taxon>
        <taxon>Kinetoplastea</taxon>
        <taxon>Metakinetoplastina</taxon>
        <taxon>Trypanosomatida</taxon>
        <taxon>Trypanosomatidae</taxon>
        <taxon>Novymonas</taxon>
    </lineage>
</organism>
<feature type="compositionally biased region" description="Low complexity" evidence="9">
    <location>
        <begin position="1214"/>
        <end position="1230"/>
    </location>
</feature>
<evidence type="ECO:0000256" key="1">
    <source>
        <dbReference type="ARBA" id="ARBA00004141"/>
    </source>
</evidence>
<evidence type="ECO:0000256" key="2">
    <source>
        <dbReference type="ARBA" id="ARBA00022448"/>
    </source>
</evidence>
<dbReference type="GO" id="GO:0140359">
    <property type="term" value="F:ABC-type transporter activity"/>
    <property type="evidence" value="ECO:0007669"/>
    <property type="project" value="InterPro"/>
</dbReference>
<comment type="subcellular location">
    <subcellularLocation>
        <location evidence="1">Membrane</location>
        <topology evidence="1">Multi-pass membrane protein</topology>
    </subcellularLocation>
</comment>
<comment type="caution">
    <text evidence="12">The sequence shown here is derived from an EMBL/GenBank/DDBJ whole genome shotgun (WGS) entry which is preliminary data.</text>
</comment>
<keyword evidence="5" id="KW-0547">Nucleotide-binding</keyword>
<dbReference type="Pfam" id="PF00005">
    <property type="entry name" value="ABC_tran"/>
    <property type="match status" value="2"/>
</dbReference>
<feature type="region of interest" description="Disordered" evidence="9">
    <location>
        <begin position="1204"/>
        <end position="1233"/>
    </location>
</feature>
<protein>
    <submittedName>
        <fullName evidence="12">ATP-binding cassette subfamily A, member 1</fullName>
    </submittedName>
</protein>
<feature type="transmembrane region" description="Helical" evidence="10">
    <location>
        <begin position="1618"/>
        <end position="1636"/>
    </location>
</feature>
<feature type="transmembrane region" description="Helical" evidence="10">
    <location>
        <begin position="798"/>
        <end position="819"/>
    </location>
</feature>
<dbReference type="SUPFAM" id="SSF52540">
    <property type="entry name" value="P-loop containing nucleoside triphosphate hydrolases"/>
    <property type="match status" value="2"/>
</dbReference>
<keyword evidence="2" id="KW-0813">Transport</keyword>
<name>A0AAW0ESS7_9TRYP</name>
<dbReference type="PANTHER" id="PTHR19229:SF262">
    <property type="entry name" value="TRANSPORTER, PUTATIVE-RELATED"/>
    <property type="match status" value="1"/>
</dbReference>
<dbReference type="InterPro" id="IPR026082">
    <property type="entry name" value="ABCA"/>
</dbReference>
<dbReference type="PROSITE" id="PS00211">
    <property type="entry name" value="ABC_TRANSPORTER_1"/>
    <property type="match status" value="2"/>
</dbReference>
<evidence type="ECO:0000256" key="9">
    <source>
        <dbReference type="SAM" id="MobiDB-lite"/>
    </source>
</evidence>
<feature type="transmembrane region" description="Helical" evidence="10">
    <location>
        <begin position="1552"/>
        <end position="1571"/>
    </location>
</feature>
<feature type="transmembrane region" description="Helical" evidence="10">
    <location>
        <begin position="1583"/>
        <end position="1606"/>
    </location>
</feature>
<dbReference type="PROSITE" id="PS50893">
    <property type="entry name" value="ABC_TRANSPORTER_2"/>
    <property type="match status" value="2"/>
</dbReference>
<feature type="transmembrane region" description="Helical" evidence="10">
    <location>
        <begin position="754"/>
        <end position="777"/>
    </location>
</feature>
<dbReference type="PANTHER" id="PTHR19229">
    <property type="entry name" value="ATP-BINDING CASSETTE TRANSPORTER SUBFAMILY A ABCA"/>
    <property type="match status" value="1"/>
</dbReference>
<keyword evidence="13" id="KW-1185">Reference proteome</keyword>
<evidence type="ECO:0000313" key="13">
    <source>
        <dbReference type="Proteomes" id="UP001430356"/>
    </source>
</evidence>
<feature type="transmembrane region" description="Helical" evidence="10">
    <location>
        <begin position="699"/>
        <end position="723"/>
    </location>
</feature>
<evidence type="ECO:0000256" key="10">
    <source>
        <dbReference type="SAM" id="Phobius"/>
    </source>
</evidence>
<evidence type="ECO:0000256" key="6">
    <source>
        <dbReference type="ARBA" id="ARBA00022840"/>
    </source>
</evidence>
<dbReference type="EMBL" id="JAECZO010000068">
    <property type="protein sequence ID" value="KAK7196094.1"/>
    <property type="molecule type" value="Genomic_DNA"/>
</dbReference>
<dbReference type="InterPro" id="IPR003439">
    <property type="entry name" value="ABC_transporter-like_ATP-bd"/>
</dbReference>
<feature type="transmembrane region" description="Helical" evidence="10">
    <location>
        <begin position="730"/>
        <end position="748"/>
    </location>
</feature>
<feature type="region of interest" description="Disordered" evidence="9">
    <location>
        <begin position="1732"/>
        <end position="1793"/>
    </location>
</feature>
<keyword evidence="7 10" id="KW-1133">Transmembrane helix</keyword>
<feature type="transmembrane region" description="Helical" evidence="10">
    <location>
        <begin position="1470"/>
        <end position="1492"/>
    </location>
</feature>
<feature type="domain" description="ABC transporter" evidence="11">
    <location>
        <begin position="1801"/>
        <end position="2031"/>
    </location>
</feature>
<dbReference type="GO" id="GO:0016020">
    <property type="term" value="C:membrane"/>
    <property type="evidence" value="ECO:0007669"/>
    <property type="project" value="UniProtKB-SubCell"/>
</dbReference>
<feature type="domain" description="ABC transporter" evidence="11">
    <location>
        <begin position="886"/>
        <end position="1120"/>
    </location>
</feature>
<feature type="transmembrane region" description="Helical" evidence="10">
    <location>
        <begin position="1284"/>
        <end position="1307"/>
    </location>
</feature>
<dbReference type="Pfam" id="PF23321">
    <property type="entry name" value="R1_ABCA1"/>
    <property type="match status" value="1"/>
</dbReference>
<evidence type="ECO:0000256" key="5">
    <source>
        <dbReference type="ARBA" id="ARBA00022741"/>
    </source>
</evidence>
<dbReference type="Gene3D" id="3.40.50.300">
    <property type="entry name" value="P-loop containing nucleotide triphosphate hydrolases"/>
    <property type="match status" value="2"/>
</dbReference>